<evidence type="ECO:0000313" key="1">
    <source>
        <dbReference type="EMBL" id="MDO7844991.1"/>
    </source>
</evidence>
<proteinExistence type="predicted"/>
<gene>
    <name evidence="1" type="ORF">Q5H92_01370</name>
</gene>
<dbReference type="SUPFAM" id="SSF52833">
    <property type="entry name" value="Thioredoxin-like"/>
    <property type="match status" value="1"/>
</dbReference>
<dbReference type="Gene3D" id="3.40.30.10">
    <property type="entry name" value="Glutaredoxin"/>
    <property type="match status" value="1"/>
</dbReference>
<protein>
    <recommendedName>
        <fullName evidence="3">Thioredoxin domain-containing protein</fullName>
    </recommendedName>
</protein>
<evidence type="ECO:0000313" key="2">
    <source>
        <dbReference type="Proteomes" id="UP001167796"/>
    </source>
</evidence>
<keyword evidence="2" id="KW-1185">Reference proteome</keyword>
<dbReference type="EMBL" id="JAUQSX010000001">
    <property type="protein sequence ID" value="MDO7844991.1"/>
    <property type="molecule type" value="Genomic_DNA"/>
</dbReference>
<name>A0ABT9A571_9BACT</name>
<dbReference type="InterPro" id="IPR036249">
    <property type="entry name" value="Thioredoxin-like_sf"/>
</dbReference>
<evidence type="ECO:0008006" key="3">
    <source>
        <dbReference type="Google" id="ProtNLM"/>
    </source>
</evidence>
<organism evidence="1 2">
    <name type="scientific">Hymenobacter mellowenesis</name>
    <dbReference type="NCBI Taxonomy" id="3063995"/>
    <lineage>
        <taxon>Bacteria</taxon>
        <taxon>Pseudomonadati</taxon>
        <taxon>Bacteroidota</taxon>
        <taxon>Cytophagia</taxon>
        <taxon>Cytophagales</taxon>
        <taxon>Hymenobacteraceae</taxon>
        <taxon>Hymenobacter</taxon>
    </lineage>
</organism>
<sequence>MLSIKTAVLAVTCAAMLHSCQVNPRFSKLSKKEQAELQPAALPDSGKPEQATTGEGGIAAGAQVFKVDAAGIQRLVGEKDITHVYIYGSFCKPCVAEMPVIMRMHEAQPAVGLVMVTPESWVELNQVKRFLVARQVVFPTYILDMEKYGDEFTGIKRYSKLLNELYPGYTGPTGFPTHLLLNRQHKVLYATAGAGHFNASVLDSVLRSNR</sequence>
<dbReference type="Proteomes" id="UP001167796">
    <property type="component" value="Unassembled WGS sequence"/>
</dbReference>
<comment type="caution">
    <text evidence="1">The sequence shown here is derived from an EMBL/GenBank/DDBJ whole genome shotgun (WGS) entry which is preliminary data.</text>
</comment>
<accession>A0ABT9A571</accession>
<dbReference type="RefSeq" id="WP_305009682.1">
    <property type="nucleotide sequence ID" value="NZ_JAUQSX010000001.1"/>
</dbReference>
<reference evidence="1" key="1">
    <citation type="submission" date="2023-07" db="EMBL/GenBank/DDBJ databases">
        <authorList>
            <person name="Kim M.K."/>
        </authorList>
    </citation>
    <scope>NUCLEOTIDE SEQUENCE</scope>
    <source>
        <strain evidence="1">M29</strain>
    </source>
</reference>